<dbReference type="AlphaFoldDB" id="A0A7W8QPE5"/>
<dbReference type="InterPro" id="IPR036866">
    <property type="entry name" value="RibonucZ/Hydroxyglut_hydro"/>
</dbReference>
<gene>
    <name evidence="1" type="ORF">HDA36_003808</name>
</gene>
<reference evidence="1 2" key="1">
    <citation type="submission" date="2020-08" db="EMBL/GenBank/DDBJ databases">
        <title>Sequencing the genomes of 1000 actinobacteria strains.</title>
        <authorList>
            <person name="Klenk H.-P."/>
        </authorList>
    </citation>
    <scope>NUCLEOTIDE SEQUENCE [LARGE SCALE GENOMIC DNA]</scope>
    <source>
        <strain evidence="1 2">DSM 44551</strain>
    </source>
</reference>
<comment type="caution">
    <text evidence="1">The sequence shown here is derived from an EMBL/GenBank/DDBJ whole genome shotgun (WGS) entry which is preliminary data.</text>
</comment>
<accession>A0A7W8QPE5</accession>
<organism evidence="1 2">
    <name type="scientific">Nocardiopsis composta</name>
    <dbReference type="NCBI Taxonomy" id="157465"/>
    <lineage>
        <taxon>Bacteria</taxon>
        <taxon>Bacillati</taxon>
        <taxon>Actinomycetota</taxon>
        <taxon>Actinomycetes</taxon>
        <taxon>Streptosporangiales</taxon>
        <taxon>Nocardiopsidaceae</taxon>
        <taxon>Nocardiopsis</taxon>
    </lineage>
</organism>
<protein>
    <submittedName>
        <fullName evidence="1">Ribonuclease BN (tRNA processing enzyme)</fullName>
    </submittedName>
</protein>
<evidence type="ECO:0000313" key="1">
    <source>
        <dbReference type="EMBL" id="MBB5433724.1"/>
    </source>
</evidence>
<name>A0A7W8QPE5_9ACTN</name>
<sequence length="74" mass="7209">MLLCEADLAAEAEGEAVHLTPEQAGAAAAKGGAGHLLLTHLGPALSAAEAVRRAAGVFPSGVSHADPGRSLTIG</sequence>
<dbReference type="Gene3D" id="3.60.15.10">
    <property type="entry name" value="Ribonuclease Z/Hydroxyacylglutathione hydrolase-like"/>
    <property type="match status" value="1"/>
</dbReference>
<evidence type="ECO:0000313" key="2">
    <source>
        <dbReference type="Proteomes" id="UP000572635"/>
    </source>
</evidence>
<dbReference type="EMBL" id="JACHDB010000001">
    <property type="protein sequence ID" value="MBB5433724.1"/>
    <property type="molecule type" value="Genomic_DNA"/>
</dbReference>
<keyword evidence="2" id="KW-1185">Reference proteome</keyword>
<dbReference type="RefSeq" id="WP_246528294.1">
    <property type="nucleotide sequence ID" value="NZ_BAAAJD010000140.1"/>
</dbReference>
<proteinExistence type="predicted"/>
<dbReference type="Proteomes" id="UP000572635">
    <property type="component" value="Unassembled WGS sequence"/>
</dbReference>